<comment type="similarity">
    <text evidence="1 3">Belongs to the sulfotransferase 1 family.</text>
</comment>
<dbReference type="Gene3D" id="3.40.50.300">
    <property type="entry name" value="P-loop containing nucleotide triphosphate hydrolases"/>
    <property type="match status" value="1"/>
</dbReference>
<dbReference type="InterPro" id="IPR027417">
    <property type="entry name" value="P-loop_NTPase"/>
</dbReference>
<dbReference type="EMBL" id="JAYWIO010000003">
    <property type="protein sequence ID" value="KAK7275694.1"/>
    <property type="molecule type" value="Genomic_DNA"/>
</dbReference>
<dbReference type="PANTHER" id="PTHR11783">
    <property type="entry name" value="SULFOTRANSFERASE SULT"/>
    <property type="match status" value="1"/>
</dbReference>
<gene>
    <name evidence="5" type="ORF">RIF29_16816</name>
</gene>
<dbReference type="EC" id="2.8.2.-" evidence="3"/>
<evidence type="ECO:0000256" key="3">
    <source>
        <dbReference type="RuleBase" id="RU361155"/>
    </source>
</evidence>
<dbReference type="Proteomes" id="UP001372338">
    <property type="component" value="Unassembled WGS sequence"/>
</dbReference>
<evidence type="ECO:0000256" key="2">
    <source>
        <dbReference type="ARBA" id="ARBA00022679"/>
    </source>
</evidence>
<dbReference type="Pfam" id="PF00685">
    <property type="entry name" value="Sulfotransfer_1"/>
    <property type="match status" value="1"/>
</dbReference>
<accession>A0AAN9IET2</accession>
<dbReference type="GO" id="GO:0008146">
    <property type="term" value="F:sulfotransferase activity"/>
    <property type="evidence" value="ECO:0007669"/>
    <property type="project" value="InterPro"/>
</dbReference>
<comment type="caution">
    <text evidence="5">The sequence shown here is derived from an EMBL/GenBank/DDBJ whole genome shotgun (WGS) entry which is preliminary data.</text>
</comment>
<reference evidence="5 6" key="1">
    <citation type="submission" date="2024-01" db="EMBL/GenBank/DDBJ databases">
        <title>The genomes of 5 underutilized Papilionoideae crops provide insights into root nodulation and disease resistanc.</title>
        <authorList>
            <person name="Yuan L."/>
        </authorList>
    </citation>
    <scope>NUCLEOTIDE SEQUENCE [LARGE SCALE GENOMIC DNA]</scope>
    <source>
        <strain evidence="5">ZHUSHIDOU_FW_LH</strain>
        <tissue evidence="5">Leaf</tissue>
    </source>
</reference>
<dbReference type="AlphaFoldDB" id="A0AAN9IET2"/>
<organism evidence="5 6">
    <name type="scientific">Crotalaria pallida</name>
    <name type="common">Smooth rattlebox</name>
    <name type="synonym">Crotalaria striata</name>
    <dbReference type="NCBI Taxonomy" id="3830"/>
    <lineage>
        <taxon>Eukaryota</taxon>
        <taxon>Viridiplantae</taxon>
        <taxon>Streptophyta</taxon>
        <taxon>Embryophyta</taxon>
        <taxon>Tracheophyta</taxon>
        <taxon>Spermatophyta</taxon>
        <taxon>Magnoliopsida</taxon>
        <taxon>eudicotyledons</taxon>
        <taxon>Gunneridae</taxon>
        <taxon>Pentapetalae</taxon>
        <taxon>rosids</taxon>
        <taxon>fabids</taxon>
        <taxon>Fabales</taxon>
        <taxon>Fabaceae</taxon>
        <taxon>Papilionoideae</taxon>
        <taxon>50 kb inversion clade</taxon>
        <taxon>genistoids sensu lato</taxon>
        <taxon>core genistoids</taxon>
        <taxon>Crotalarieae</taxon>
        <taxon>Crotalaria</taxon>
    </lineage>
</organism>
<dbReference type="SUPFAM" id="SSF52540">
    <property type="entry name" value="P-loop containing nucleoside triphosphate hydrolases"/>
    <property type="match status" value="1"/>
</dbReference>
<keyword evidence="6" id="KW-1185">Reference proteome</keyword>
<keyword evidence="2 3" id="KW-0808">Transferase</keyword>
<evidence type="ECO:0000313" key="5">
    <source>
        <dbReference type="EMBL" id="KAK7275694.1"/>
    </source>
</evidence>
<evidence type="ECO:0000256" key="1">
    <source>
        <dbReference type="ARBA" id="ARBA00005771"/>
    </source>
</evidence>
<protein>
    <recommendedName>
        <fullName evidence="3">Sulfotransferase</fullName>
        <ecNumber evidence="3">2.8.2.-</ecNumber>
    </recommendedName>
</protein>
<evidence type="ECO:0000259" key="4">
    <source>
        <dbReference type="Pfam" id="PF00685"/>
    </source>
</evidence>
<evidence type="ECO:0000313" key="6">
    <source>
        <dbReference type="Proteomes" id="UP001372338"/>
    </source>
</evidence>
<name>A0AAN9IET2_CROPI</name>
<dbReference type="InterPro" id="IPR000863">
    <property type="entry name" value="Sulfotransferase_dom"/>
</dbReference>
<sequence length="331" mass="38385">MSETQPSLVPKYLQVDLTQECKELIHTLPKVKGWIGNHLHQYEGFWYPTRSLQGLLTCQKHFQALDADILLVTIPKSGTTWLKALAFALLNRKRYEDMHIHDHPLLTTNPHDLVPFLELNIYVEKDRIPDLNLLSSPRLFATHLPYVSLPKSVKESNCKIVYLCRDPKDTFVSMWHFANKLRPESIGANSLEECFDTFCRGMNPYGPYWDHILGYWKESLERPEKIMFLKFEDMKIEPTIVLKKLAEFVGCSFSKEEEYKGIVDGILNLCSFDNLSNLQVNKTGKLRFGVENKVYFRRGEVGDSKNLLTVEMNEMINTIVEKKLGEHGLRF</sequence>
<proteinExistence type="inferred from homology"/>
<feature type="domain" description="Sulfotransferase" evidence="4">
    <location>
        <begin position="66"/>
        <end position="326"/>
    </location>
</feature>